<protein>
    <submittedName>
        <fullName evidence="2">Uncharacterized protein</fullName>
    </submittedName>
</protein>
<dbReference type="RefSeq" id="WP_347781709.1">
    <property type="nucleotide sequence ID" value="NZ_JBBMFV010000004.1"/>
</dbReference>
<evidence type="ECO:0000313" key="2">
    <source>
        <dbReference type="EMBL" id="MEO3939832.1"/>
    </source>
</evidence>
<comment type="caution">
    <text evidence="2">The sequence shown here is derived from an EMBL/GenBank/DDBJ whole genome shotgun (WGS) entry which is preliminary data.</text>
</comment>
<evidence type="ECO:0000313" key="3">
    <source>
        <dbReference type="Proteomes" id="UP001448614"/>
    </source>
</evidence>
<organism evidence="2 3">
    <name type="scientific">Paenarthrobacter nicotinovorans</name>
    <name type="common">Arthrobacter nicotinovorans</name>
    <dbReference type="NCBI Taxonomy" id="29320"/>
    <lineage>
        <taxon>Bacteria</taxon>
        <taxon>Bacillati</taxon>
        <taxon>Actinomycetota</taxon>
        <taxon>Actinomycetes</taxon>
        <taxon>Micrococcales</taxon>
        <taxon>Micrococcaceae</taxon>
        <taxon>Paenarthrobacter</taxon>
    </lineage>
</organism>
<reference evidence="2 3" key="1">
    <citation type="journal article" date="2024" name="Appl. Microbiol. Biotechnol.">
        <title>Biosynthetic gene clusters with biotechnological applications in novel Antarctic isolates from Actinomycetota.</title>
        <authorList>
            <person name="Bruna P."/>
            <person name="Nunez-Montero K."/>
            <person name="Contreras M.J."/>
            <person name="Leal K."/>
            <person name="Garcia M."/>
            <person name="Abanto M."/>
            <person name="Barrientos L."/>
        </authorList>
    </citation>
    <scope>NUCLEOTIDE SEQUENCE [LARGE SCALE GENOMIC DNA]</scope>
    <source>
        <strain evidence="2 3">Se16.17</strain>
    </source>
</reference>
<dbReference type="EMBL" id="JBBMFV010000004">
    <property type="protein sequence ID" value="MEO3939832.1"/>
    <property type="molecule type" value="Genomic_DNA"/>
</dbReference>
<gene>
    <name evidence="2" type="ORF">V3C41_01970</name>
</gene>
<dbReference type="Proteomes" id="UP001448614">
    <property type="component" value="Unassembled WGS sequence"/>
</dbReference>
<name>A0ABV0GMQ5_PAENI</name>
<proteinExistence type="predicted"/>
<evidence type="ECO:0000256" key="1">
    <source>
        <dbReference type="SAM" id="MobiDB-lite"/>
    </source>
</evidence>
<accession>A0ABV0GMQ5</accession>
<keyword evidence="3" id="KW-1185">Reference proteome</keyword>
<feature type="region of interest" description="Disordered" evidence="1">
    <location>
        <begin position="1"/>
        <end position="21"/>
    </location>
</feature>
<sequence>MTQHTLSLAIRASPTRNGTQRHSLKHTAAARMHAINAAPTRKIIGSGNSPTQVMPAPKINDKYNEYRLVTTELAGIQPPLTQIAETQTACARKTPSRWWNP</sequence>